<gene>
    <name evidence="1" type="ORF">NDU88_004240</name>
</gene>
<accession>A0AAV7W7P5</accession>
<proteinExistence type="predicted"/>
<name>A0AAV7W7P5_PLEWA</name>
<keyword evidence="2" id="KW-1185">Reference proteome</keyword>
<evidence type="ECO:0000313" key="2">
    <source>
        <dbReference type="Proteomes" id="UP001066276"/>
    </source>
</evidence>
<organism evidence="1 2">
    <name type="scientific">Pleurodeles waltl</name>
    <name type="common">Iberian ribbed newt</name>
    <dbReference type="NCBI Taxonomy" id="8319"/>
    <lineage>
        <taxon>Eukaryota</taxon>
        <taxon>Metazoa</taxon>
        <taxon>Chordata</taxon>
        <taxon>Craniata</taxon>
        <taxon>Vertebrata</taxon>
        <taxon>Euteleostomi</taxon>
        <taxon>Amphibia</taxon>
        <taxon>Batrachia</taxon>
        <taxon>Caudata</taxon>
        <taxon>Salamandroidea</taxon>
        <taxon>Salamandridae</taxon>
        <taxon>Pleurodelinae</taxon>
        <taxon>Pleurodeles</taxon>
    </lineage>
</organism>
<comment type="caution">
    <text evidence="1">The sequence shown here is derived from an EMBL/GenBank/DDBJ whole genome shotgun (WGS) entry which is preliminary data.</text>
</comment>
<dbReference type="Proteomes" id="UP001066276">
    <property type="component" value="Chromosome 1_2"/>
</dbReference>
<sequence length="99" mass="10877">MWWCLPPARYPRTRETERNCLPPLAEREYGALPLVSRVTGEPSLHPESPLQPTETKQSDLLALEGLGRVPLQIGVPSPDWACCTAVPMAAATGLKMEQP</sequence>
<dbReference type="AlphaFoldDB" id="A0AAV7W7P5"/>
<reference evidence="1" key="1">
    <citation type="journal article" date="2022" name="bioRxiv">
        <title>Sequencing and chromosome-scale assembly of the giantPleurodeles waltlgenome.</title>
        <authorList>
            <person name="Brown T."/>
            <person name="Elewa A."/>
            <person name="Iarovenko S."/>
            <person name="Subramanian E."/>
            <person name="Araus A.J."/>
            <person name="Petzold A."/>
            <person name="Susuki M."/>
            <person name="Suzuki K.-i.T."/>
            <person name="Hayashi T."/>
            <person name="Toyoda A."/>
            <person name="Oliveira C."/>
            <person name="Osipova E."/>
            <person name="Leigh N.D."/>
            <person name="Simon A."/>
            <person name="Yun M.H."/>
        </authorList>
    </citation>
    <scope>NUCLEOTIDE SEQUENCE</scope>
    <source>
        <strain evidence="1">20211129_DDA</strain>
        <tissue evidence="1">Liver</tissue>
    </source>
</reference>
<evidence type="ECO:0000313" key="1">
    <source>
        <dbReference type="EMBL" id="KAJ1208857.1"/>
    </source>
</evidence>
<protein>
    <submittedName>
        <fullName evidence="1">Uncharacterized protein</fullName>
    </submittedName>
</protein>
<dbReference type="EMBL" id="JANPWB010000002">
    <property type="protein sequence ID" value="KAJ1208857.1"/>
    <property type="molecule type" value="Genomic_DNA"/>
</dbReference>